<organism evidence="1 2">
    <name type="scientific">Nephila pilipes</name>
    <name type="common">Giant wood spider</name>
    <name type="synonym">Nephila maculata</name>
    <dbReference type="NCBI Taxonomy" id="299642"/>
    <lineage>
        <taxon>Eukaryota</taxon>
        <taxon>Metazoa</taxon>
        <taxon>Ecdysozoa</taxon>
        <taxon>Arthropoda</taxon>
        <taxon>Chelicerata</taxon>
        <taxon>Arachnida</taxon>
        <taxon>Araneae</taxon>
        <taxon>Araneomorphae</taxon>
        <taxon>Entelegynae</taxon>
        <taxon>Araneoidea</taxon>
        <taxon>Nephilidae</taxon>
        <taxon>Nephila</taxon>
    </lineage>
</organism>
<dbReference type="PANTHER" id="PTHR45913:SF19">
    <property type="entry name" value="LOW QUALITY PROTEIN: ZINC FINGER BED DOMAIN-CONTAINING PROTEIN 5-LIKE"/>
    <property type="match status" value="1"/>
</dbReference>
<gene>
    <name evidence="1" type="ORF">NPIL_495731</name>
</gene>
<reference evidence="1" key="1">
    <citation type="submission" date="2020-08" db="EMBL/GenBank/DDBJ databases">
        <title>Multicomponent nature underlies the extraordinary mechanical properties of spider dragline silk.</title>
        <authorList>
            <person name="Kono N."/>
            <person name="Nakamura H."/>
            <person name="Mori M."/>
            <person name="Yoshida Y."/>
            <person name="Ohtoshi R."/>
            <person name="Malay A.D."/>
            <person name="Moran D.A.P."/>
            <person name="Tomita M."/>
            <person name="Numata K."/>
            <person name="Arakawa K."/>
        </authorList>
    </citation>
    <scope>NUCLEOTIDE SEQUENCE</scope>
</reference>
<evidence type="ECO:0000313" key="2">
    <source>
        <dbReference type="Proteomes" id="UP000887013"/>
    </source>
</evidence>
<proteinExistence type="predicted"/>
<protein>
    <submittedName>
        <fullName evidence="1">Uncharacterized protein</fullName>
    </submittedName>
</protein>
<keyword evidence="2" id="KW-1185">Reference proteome</keyword>
<dbReference type="EMBL" id="BMAW01080513">
    <property type="protein sequence ID" value="GFU19983.1"/>
    <property type="molecule type" value="Genomic_DNA"/>
</dbReference>
<evidence type="ECO:0000313" key="1">
    <source>
        <dbReference type="EMBL" id="GFU19983.1"/>
    </source>
</evidence>
<accession>A0A8X6UI69</accession>
<dbReference type="PANTHER" id="PTHR45913">
    <property type="entry name" value="EPM2A-INTERACTING PROTEIN 1"/>
    <property type="match status" value="1"/>
</dbReference>
<dbReference type="Proteomes" id="UP000887013">
    <property type="component" value="Unassembled WGS sequence"/>
</dbReference>
<comment type="caution">
    <text evidence="1">The sequence shown here is derived from an EMBL/GenBank/DDBJ whole genome shotgun (WGS) entry which is preliminary data.</text>
</comment>
<dbReference type="AlphaFoldDB" id="A0A8X6UI69"/>
<sequence>MSNYCENELIRRLKTSEHRLVIQLDETTDIAGLSILLVIVRYIHGTSAQKDMLIFRSLSTRKTVEGIFNFLNSYFKKHYISQDSYHQVCTKMNSFLLVESAGLVLVPSQPNNVKMKLFSFFENHLNMNLCPPSFSTLCSSVTSSLNFCAFLKSYKEPV</sequence>
<name>A0A8X6UI69_NEPPI</name>